<dbReference type="GeneID" id="1454073"/>
<dbReference type="RefSeq" id="WP_009989206.1">
    <property type="nucleotide sequence ID" value="NZ_CP011055.2"/>
</dbReference>
<keyword evidence="3" id="KW-0812">Transmembrane</keyword>
<sequence length="402" mass="44294">MLEKNLLPEILLAIHMPLNKGLTRVKAIVIIIVVIIAVIAGVVGYYLINHPSNSVTTSSSSTTTSSSLSSTSISSSTTNITSSQGITVFVAGAYLAILNYLADQFQNATEIPVHVVGSGSFALASQIASQTPVPANVFIPVAYIQAVELTGSRNPGWAIAFLSDQMTIVYSNYTTKSPYWSQLYSNYTMAMETNNTKYWYNFFYLLTTRFSLGIANPNTDPEGLYAYLILQMASYLYANHNISYFVHLVKANPNVKVAPSTANYVAPLKAGTLDFTFSYVSYAVSQGLEYLKLPPWLSFGYYPNETTWYSQFAYNISVNGQTLTIHGNPVYLYITIPLNASNIQTAYQFIGFVLGHESQLTRFNVIPIQPALLYNETSNIPQPILNLLKSGELKYAGNFSEV</sequence>
<evidence type="ECO:0000256" key="3">
    <source>
        <dbReference type="SAM" id="Phobius"/>
    </source>
</evidence>
<dbReference type="GO" id="GO:0030973">
    <property type="term" value="F:molybdate ion binding"/>
    <property type="evidence" value="ECO:0007669"/>
    <property type="project" value="TreeGrafter"/>
</dbReference>
<dbReference type="OMA" id="PCGYRSV"/>
<dbReference type="PANTHER" id="PTHR30632:SF16">
    <property type="entry name" value="MOLYBDATE_TUNGSTATE-BINDING PROTEIN WTPA"/>
    <property type="match status" value="1"/>
</dbReference>
<evidence type="ECO:0000256" key="2">
    <source>
        <dbReference type="SAM" id="MobiDB-lite"/>
    </source>
</evidence>
<evidence type="ECO:0000313" key="4">
    <source>
        <dbReference type="EMBL" id="SAI84611.1"/>
    </source>
</evidence>
<dbReference type="PATRIC" id="fig|2287.9.peg.1066"/>
<dbReference type="SUPFAM" id="SSF53850">
    <property type="entry name" value="Periplasmic binding protein-like II"/>
    <property type="match status" value="1"/>
</dbReference>
<keyword evidence="3" id="KW-1133">Transmembrane helix</keyword>
<dbReference type="AlphaFoldDB" id="A0A157T162"/>
<dbReference type="OrthoDB" id="7820at2157"/>
<feature type="region of interest" description="Disordered" evidence="2">
    <location>
        <begin position="53"/>
        <end position="79"/>
    </location>
</feature>
<evidence type="ECO:0000256" key="1">
    <source>
        <dbReference type="ARBA" id="ARBA00009438"/>
    </source>
</evidence>
<proteinExistence type="inferred from homology"/>
<organism evidence="4 5">
    <name type="scientific">Saccharolobus solfataricus</name>
    <name type="common">Sulfolobus solfataricus</name>
    <dbReference type="NCBI Taxonomy" id="2287"/>
    <lineage>
        <taxon>Archaea</taxon>
        <taxon>Thermoproteota</taxon>
        <taxon>Thermoprotei</taxon>
        <taxon>Sulfolobales</taxon>
        <taxon>Sulfolobaceae</taxon>
        <taxon>Saccharolobus</taxon>
    </lineage>
</organism>
<gene>
    <name evidence="4" type="ORF">SSOP1_1057</name>
</gene>
<name>A0A157T162_SACSO</name>
<protein>
    <submittedName>
        <fullName evidence="4">Extracellular solute-binding protein family 1</fullName>
    </submittedName>
</protein>
<evidence type="ECO:0000313" key="5">
    <source>
        <dbReference type="Proteomes" id="UP000076770"/>
    </source>
</evidence>
<feature type="transmembrane region" description="Helical" evidence="3">
    <location>
        <begin position="27"/>
        <end position="48"/>
    </location>
</feature>
<dbReference type="CDD" id="cd13540">
    <property type="entry name" value="PBP2_ModA_WtpA"/>
    <property type="match status" value="1"/>
</dbReference>
<dbReference type="Gene3D" id="3.40.190.10">
    <property type="entry name" value="Periplasmic binding protein-like II"/>
    <property type="match status" value="2"/>
</dbReference>
<dbReference type="Pfam" id="PF13531">
    <property type="entry name" value="SBP_bac_11"/>
    <property type="match status" value="1"/>
</dbReference>
<keyword evidence="3" id="KW-0472">Membrane</keyword>
<dbReference type="InterPro" id="IPR050682">
    <property type="entry name" value="ModA/WtpA"/>
</dbReference>
<dbReference type="GO" id="GO:0015689">
    <property type="term" value="P:molybdate ion transport"/>
    <property type="evidence" value="ECO:0007669"/>
    <property type="project" value="TreeGrafter"/>
</dbReference>
<dbReference type="PANTHER" id="PTHR30632">
    <property type="entry name" value="MOLYBDATE-BINDING PERIPLASMIC PROTEIN"/>
    <property type="match status" value="1"/>
</dbReference>
<dbReference type="Proteomes" id="UP000076770">
    <property type="component" value="Chromosome i"/>
</dbReference>
<reference evidence="5" key="1">
    <citation type="submission" date="2016-04" db="EMBL/GenBank/DDBJ databases">
        <authorList>
            <person name="Shah S.A."/>
            <person name="Garrett R.A."/>
        </authorList>
    </citation>
    <scope>NUCLEOTIDE SEQUENCE [LARGE SCALE GENOMIC DNA]</scope>
    <source>
        <strain evidence="5">ATCC 35091 / DSM 1616 / JCM 8930 / NBRC 15331 / P1</strain>
    </source>
</reference>
<comment type="similarity">
    <text evidence="1">Belongs to the bacterial solute-binding protein 1 family. WtpA subfamily.</text>
</comment>
<dbReference type="SMR" id="A0A157T162"/>
<dbReference type="EMBL" id="LT549890">
    <property type="protein sequence ID" value="SAI84611.1"/>
    <property type="molecule type" value="Genomic_DNA"/>
</dbReference>
<accession>A0A157T162</accession>